<dbReference type="Gene3D" id="1.10.150.210">
    <property type="entry name" value="Phosphoserine phosphatase, domain 2"/>
    <property type="match status" value="1"/>
</dbReference>
<dbReference type="EMBL" id="BEHY01000136">
    <property type="protein sequence ID" value="GBD10249.1"/>
    <property type="molecule type" value="Genomic_DNA"/>
</dbReference>
<comment type="similarity">
    <text evidence="3">Belongs to the HAD-like hydrolase superfamily. SerB family.</text>
</comment>
<organism evidence="12 13">
    <name type="scientific">Candidatus Thermoflexus japonica</name>
    <dbReference type="NCBI Taxonomy" id="2035417"/>
    <lineage>
        <taxon>Bacteria</taxon>
        <taxon>Bacillati</taxon>
        <taxon>Chloroflexota</taxon>
        <taxon>Thermoflexia</taxon>
        <taxon>Thermoflexales</taxon>
        <taxon>Thermoflexaceae</taxon>
        <taxon>Thermoflexus</taxon>
    </lineage>
</organism>
<comment type="caution">
    <text evidence="12">The sequence shown here is derived from an EMBL/GenBank/DDBJ whole genome shotgun (WGS) entry which is preliminary data.</text>
</comment>
<evidence type="ECO:0000313" key="13">
    <source>
        <dbReference type="Proteomes" id="UP000236642"/>
    </source>
</evidence>
<dbReference type="InterPro" id="IPR036412">
    <property type="entry name" value="HAD-like_sf"/>
</dbReference>
<evidence type="ECO:0000256" key="7">
    <source>
        <dbReference type="ARBA" id="ARBA00022801"/>
    </source>
</evidence>
<evidence type="ECO:0000256" key="11">
    <source>
        <dbReference type="ARBA" id="ARBA00048523"/>
    </source>
</evidence>
<evidence type="ECO:0000256" key="6">
    <source>
        <dbReference type="ARBA" id="ARBA00022723"/>
    </source>
</evidence>
<dbReference type="GO" id="GO:0005737">
    <property type="term" value="C:cytoplasm"/>
    <property type="evidence" value="ECO:0007669"/>
    <property type="project" value="TreeGrafter"/>
</dbReference>
<dbReference type="GO" id="GO:0006564">
    <property type="term" value="P:L-serine biosynthetic process"/>
    <property type="evidence" value="ECO:0007669"/>
    <property type="project" value="UniProtKB-KW"/>
</dbReference>
<dbReference type="GO" id="GO:0036424">
    <property type="term" value="F:L-phosphoserine phosphatase activity"/>
    <property type="evidence" value="ECO:0007669"/>
    <property type="project" value="TreeGrafter"/>
</dbReference>
<evidence type="ECO:0000256" key="4">
    <source>
        <dbReference type="ARBA" id="ARBA00012640"/>
    </source>
</evidence>
<comment type="catalytic activity">
    <reaction evidence="11">
        <text>O-phospho-D-serine + H2O = D-serine + phosphate</text>
        <dbReference type="Rhea" id="RHEA:24873"/>
        <dbReference type="ChEBI" id="CHEBI:15377"/>
        <dbReference type="ChEBI" id="CHEBI:35247"/>
        <dbReference type="ChEBI" id="CHEBI:43474"/>
        <dbReference type="ChEBI" id="CHEBI:58680"/>
        <dbReference type="EC" id="3.1.3.3"/>
    </reaction>
</comment>
<comment type="cofactor">
    <cofactor evidence="1">
        <name>Mg(2+)</name>
        <dbReference type="ChEBI" id="CHEBI:18420"/>
    </cofactor>
</comment>
<evidence type="ECO:0000256" key="10">
    <source>
        <dbReference type="ARBA" id="ARBA00048138"/>
    </source>
</evidence>
<keyword evidence="6" id="KW-0479">Metal-binding</keyword>
<protein>
    <recommendedName>
        <fullName evidence="4">phosphoserine phosphatase</fullName>
        <ecNumber evidence="4">3.1.3.3</ecNumber>
    </recommendedName>
</protein>
<dbReference type="Proteomes" id="UP000236642">
    <property type="component" value="Unassembled WGS sequence"/>
</dbReference>
<proteinExistence type="inferred from homology"/>
<evidence type="ECO:0000256" key="5">
    <source>
        <dbReference type="ARBA" id="ARBA00022605"/>
    </source>
</evidence>
<evidence type="ECO:0000256" key="1">
    <source>
        <dbReference type="ARBA" id="ARBA00001946"/>
    </source>
</evidence>
<dbReference type="Pfam" id="PF00702">
    <property type="entry name" value="Hydrolase"/>
    <property type="match status" value="1"/>
</dbReference>
<comment type="catalytic activity">
    <reaction evidence="10">
        <text>O-phospho-L-serine + H2O = L-serine + phosphate</text>
        <dbReference type="Rhea" id="RHEA:21208"/>
        <dbReference type="ChEBI" id="CHEBI:15377"/>
        <dbReference type="ChEBI" id="CHEBI:33384"/>
        <dbReference type="ChEBI" id="CHEBI:43474"/>
        <dbReference type="ChEBI" id="CHEBI:57524"/>
        <dbReference type="EC" id="3.1.3.3"/>
    </reaction>
</comment>
<keyword evidence="7 12" id="KW-0378">Hydrolase</keyword>
<dbReference type="GO" id="GO:0000287">
    <property type="term" value="F:magnesium ion binding"/>
    <property type="evidence" value="ECO:0007669"/>
    <property type="project" value="TreeGrafter"/>
</dbReference>
<evidence type="ECO:0000256" key="2">
    <source>
        <dbReference type="ARBA" id="ARBA00005135"/>
    </source>
</evidence>
<dbReference type="InterPro" id="IPR023214">
    <property type="entry name" value="HAD_sf"/>
</dbReference>
<dbReference type="PANTHER" id="PTHR43344">
    <property type="entry name" value="PHOSPHOSERINE PHOSPHATASE"/>
    <property type="match status" value="1"/>
</dbReference>
<dbReference type="EC" id="3.1.3.3" evidence="4"/>
<dbReference type="Gene3D" id="3.40.50.1000">
    <property type="entry name" value="HAD superfamily/HAD-like"/>
    <property type="match status" value="1"/>
</dbReference>
<keyword evidence="9" id="KW-0718">Serine biosynthesis</keyword>
<dbReference type="SUPFAM" id="SSF56784">
    <property type="entry name" value="HAD-like"/>
    <property type="match status" value="1"/>
</dbReference>
<dbReference type="InterPro" id="IPR050582">
    <property type="entry name" value="HAD-like_SerB"/>
</dbReference>
<reference evidence="13" key="1">
    <citation type="submission" date="2017-09" db="EMBL/GenBank/DDBJ databases">
        <title>Metaegenomics of thermophilic ammonia-oxidizing enrichment culture.</title>
        <authorList>
            <person name="Kato S."/>
            <person name="Suzuki K."/>
        </authorList>
    </citation>
    <scope>NUCLEOTIDE SEQUENCE [LARGE SCALE GENOMIC DNA]</scope>
</reference>
<keyword evidence="5" id="KW-0028">Amino-acid biosynthesis</keyword>
<evidence type="ECO:0000313" key="12">
    <source>
        <dbReference type="EMBL" id="GBD10249.1"/>
    </source>
</evidence>
<name>A0A2H5Y9W5_9CHLR</name>
<keyword evidence="8" id="KW-0460">Magnesium</keyword>
<dbReference type="AlphaFoldDB" id="A0A2H5Y9W5"/>
<accession>A0A2H5Y9W5</accession>
<gene>
    <name evidence="12" type="primary">serB</name>
    <name evidence="12" type="ORF">HRbin22_02516</name>
</gene>
<evidence type="ECO:0000256" key="8">
    <source>
        <dbReference type="ARBA" id="ARBA00022842"/>
    </source>
</evidence>
<sequence length="277" mass="30594">MGEGPARWISFTHVFLDCDGTLVRVEGIVELARLRGQEAVVAAMTEAAMAGHLPLEAVYERRLALIRPTRAEIRRLIQIYRENLIPDAPQVLRALHACGIAVHLLSGGLEEAVRGLGFLLGIPPQRVHAVRVRYDPFAGAWWQGEEGPAAGVELSPLLYQDGKARLLSDFRAPGRRLMLVGDGMTDLLARPMVHLFVGFGGVFHRPAIAESADIYIACERLAPLVPLALSPERARPLRGTPAEAVLREGLQAFRDGRARFRDPERHERFLRAWGCIA</sequence>
<dbReference type="PANTHER" id="PTHR43344:SF2">
    <property type="entry name" value="PHOSPHOSERINE PHOSPHATASE"/>
    <property type="match status" value="1"/>
</dbReference>
<comment type="pathway">
    <text evidence="2">Amino-acid biosynthesis; L-serine biosynthesis; L-serine from 3-phospho-D-glycerate: step 3/3.</text>
</comment>
<evidence type="ECO:0000256" key="9">
    <source>
        <dbReference type="ARBA" id="ARBA00023299"/>
    </source>
</evidence>
<evidence type="ECO:0000256" key="3">
    <source>
        <dbReference type="ARBA" id="ARBA00009184"/>
    </source>
</evidence>